<dbReference type="InterPro" id="IPR003749">
    <property type="entry name" value="ThiS/MoaD-like"/>
</dbReference>
<name>A0A8J7KM66_9ACTN</name>
<dbReference type="PANTHER" id="PTHR34472">
    <property type="entry name" value="SULFUR CARRIER PROTEIN THIS"/>
    <property type="match status" value="1"/>
</dbReference>
<dbReference type="InterPro" id="IPR010035">
    <property type="entry name" value="Thi_S"/>
</dbReference>
<dbReference type="InterPro" id="IPR012675">
    <property type="entry name" value="Beta-grasp_dom_sf"/>
</dbReference>
<proteinExistence type="predicted"/>
<keyword evidence="2" id="KW-1185">Reference proteome</keyword>
<dbReference type="EMBL" id="JADOUF010000001">
    <property type="protein sequence ID" value="MBG6140119.1"/>
    <property type="molecule type" value="Genomic_DNA"/>
</dbReference>
<evidence type="ECO:0000313" key="2">
    <source>
        <dbReference type="Proteomes" id="UP000622552"/>
    </source>
</evidence>
<dbReference type="Pfam" id="PF02597">
    <property type="entry name" value="ThiS"/>
    <property type="match status" value="1"/>
</dbReference>
<accession>A0A8J7KM66</accession>
<sequence length="60" mass="6103">MKIVVNGVETEFEGTVSALTGDRRGVAVAVNGTVVPRSTWTSTALADGDVVELLTAVQGG</sequence>
<dbReference type="AlphaFoldDB" id="A0A8J7KM66"/>
<dbReference type="CDD" id="cd00565">
    <property type="entry name" value="Ubl_ThiS"/>
    <property type="match status" value="1"/>
</dbReference>
<evidence type="ECO:0000313" key="1">
    <source>
        <dbReference type="EMBL" id="MBG6140119.1"/>
    </source>
</evidence>
<dbReference type="InterPro" id="IPR016155">
    <property type="entry name" value="Mopterin_synth/thiamin_S_b"/>
</dbReference>
<protein>
    <submittedName>
        <fullName evidence="1">Sulfur carrier protein</fullName>
    </submittedName>
</protein>
<dbReference type="SUPFAM" id="SSF54285">
    <property type="entry name" value="MoaD/ThiS"/>
    <property type="match status" value="1"/>
</dbReference>
<dbReference type="RefSeq" id="WP_197006695.1">
    <property type="nucleotide sequence ID" value="NZ_BONS01000006.1"/>
</dbReference>
<reference evidence="1" key="1">
    <citation type="submission" date="2020-11" db="EMBL/GenBank/DDBJ databases">
        <title>Sequencing the genomes of 1000 actinobacteria strains.</title>
        <authorList>
            <person name="Klenk H.-P."/>
        </authorList>
    </citation>
    <scope>NUCLEOTIDE SEQUENCE</scope>
    <source>
        <strain evidence="1">DSM 45356</strain>
    </source>
</reference>
<dbReference type="Gene3D" id="3.10.20.30">
    <property type="match status" value="1"/>
</dbReference>
<dbReference type="NCBIfam" id="TIGR01683">
    <property type="entry name" value="thiS"/>
    <property type="match status" value="1"/>
</dbReference>
<dbReference type="Proteomes" id="UP000622552">
    <property type="component" value="Unassembled WGS sequence"/>
</dbReference>
<comment type="caution">
    <text evidence="1">The sequence shown here is derived from an EMBL/GenBank/DDBJ whole genome shotgun (WGS) entry which is preliminary data.</text>
</comment>
<gene>
    <name evidence="1" type="ORF">IW245_006313</name>
</gene>
<dbReference type="PANTHER" id="PTHR34472:SF1">
    <property type="entry name" value="SULFUR CARRIER PROTEIN THIS"/>
    <property type="match status" value="1"/>
</dbReference>
<organism evidence="1 2">
    <name type="scientific">Longispora fulva</name>
    <dbReference type="NCBI Taxonomy" id="619741"/>
    <lineage>
        <taxon>Bacteria</taxon>
        <taxon>Bacillati</taxon>
        <taxon>Actinomycetota</taxon>
        <taxon>Actinomycetes</taxon>
        <taxon>Micromonosporales</taxon>
        <taxon>Micromonosporaceae</taxon>
        <taxon>Longispora</taxon>
    </lineage>
</organism>